<dbReference type="SUPFAM" id="SSF56300">
    <property type="entry name" value="Metallo-dependent phosphatases"/>
    <property type="match status" value="1"/>
</dbReference>
<reference evidence="4 6" key="1">
    <citation type="submission" date="2017-10" db="EMBL/GenBank/DDBJ databases">
        <title>Effective Description of Clostridium neonatale sp. nov. linked to necrotizing enterocolitis in neonates and a clarification of species assignable to the genus Clostridium (Prazmowski 1880) emend. Lawson and Rainey 2016.</title>
        <authorList>
            <person name="Bernard K."/>
            <person name="Burdz T."/>
            <person name="Wiebe D."/>
            <person name="Balcewich B."/>
            <person name="Alfa M."/>
            <person name="Bernier A.-M."/>
        </authorList>
    </citation>
    <scope>NUCLEOTIDE SEQUENCE [LARGE SCALE GENOMIC DNA]</scope>
    <source>
        <strain evidence="4 6">LCDC99A005</strain>
    </source>
</reference>
<keyword evidence="6" id="KW-1185">Reference proteome</keyword>
<dbReference type="InterPro" id="IPR029052">
    <property type="entry name" value="Metallo-depent_PP-like"/>
</dbReference>
<dbReference type="Pfam" id="PF00149">
    <property type="entry name" value="Metallophos"/>
    <property type="match status" value="1"/>
</dbReference>
<dbReference type="Gene3D" id="3.60.21.10">
    <property type="match status" value="1"/>
</dbReference>
<reference evidence="3" key="4">
    <citation type="submission" date="2022-10" db="EMBL/GenBank/DDBJ databases">
        <authorList>
            <person name="Aires J."/>
            <person name="Mesa V."/>
        </authorList>
    </citation>
    <scope>NUCLEOTIDE SEQUENCE</scope>
    <source>
        <strain evidence="3">Clostridium neonatale JD116</strain>
    </source>
</reference>
<dbReference type="EMBL" id="UWJD01000002">
    <property type="protein sequence ID" value="VCT84861.1"/>
    <property type="molecule type" value="Genomic_DNA"/>
</dbReference>
<dbReference type="InterPro" id="IPR004843">
    <property type="entry name" value="Calcineurin-like_PHP"/>
</dbReference>
<dbReference type="GO" id="GO:0005737">
    <property type="term" value="C:cytoplasm"/>
    <property type="evidence" value="ECO:0007669"/>
    <property type="project" value="TreeGrafter"/>
</dbReference>
<dbReference type="Proteomes" id="UP000431451">
    <property type="component" value="Unassembled WGS sequence"/>
</dbReference>
<dbReference type="InterPro" id="IPR050126">
    <property type="entry name" value="Ap4A_hydrolase"/>
</dbReference>
<dbReference type="Proteomes" id="UP000220840">
    <property type="component" value="Unassembled WGS sequence"/>
</dbReference>
<name>A0A2A7MID7_9CLOT</name>
<gene>
    <name evidence="5" type="primary">pphA_2</name>
    <name evidence="2" type="synonym">pphA</name>
    <name evidence="3" type="ORF">CNEO2_370053</name>
    <name evidence="2" type="ORF">CNEO_42884</name>
    <name evidence="5" type="ORF">CNEONATNEC25_02462</name>
    <name evidence="4" type="ORF">CQ394_07100</name>
</gene>
<dbReference type="GO" id="GO:0004722">
    <property type="term" value="F:protein serine/threonine phosphatase activity"/>
    <property type="evidence" value="ECO:0007669"/>
    <property type="project" value="UniProtKB-EC"/>
</dbReference>
<protein>
    <submittedName>
        <fullName evidence="4">Fructose-bisphosphatase class III</fullName>
        <ecNumber evidence="2 3">3.1.3.16</ecNumber>
    </submittedName>
    <submittedName>
        <fullName evidence="3 5">Serine/threonine-protein phosphatase 1</fullName>
    </submittedName>
</protein>
<evidence type="ECO:0000313" key="5">
    <source>
        <dbReference type="EMBL" id="VCT84861.1"/>
    </source>
</evidence>
<dbReference type="GeneID" id="68877908"/>
<dbReference type="EMBL" id="CAMTCP010000234">
    <property type="protein sequence ID" value="CAI3612978.1"/>
    <property type="molecule type" value="Genomic_DNA"/>
</dbReference>
<dbReference type="STRING" id="137838.GCA_001458595_02890"/>
<organism evidence="4 6">
    <name type="scientific">Clostridium neonatale</name>
    <dbReference type="NCBI Taxonomy" id="137838"/>
    <lineage>
        <taxon>Bacteria</taxon>
        <taxon>Bacillati</taxon>
        <taxon>Bacillota</taxon>
        <taxon>Clostridia</taxon>
        <taxon>Eubacteriales</taxon>
        <taxon>Clostridiaceae</taxon>
        <taxon>Clostridium</taxon>
    </lineage>
</organism>
<dbReference type="OrthoDB" id="384253at2"/>
<reference evidence="5 7" key="2">
    <citation type="submission" date="2018-06" db="EMBL/GenBank/DDBJ databases">
        <authorList>
            <consortium name="IHU Genomes"/>
        </authorList>
    </citation>
    <scope>NUCLEOTIDE SEQUENCE [LARGE SCALE GENOMIC DNA]</scope>
    <source>
        <strain evidence="5 7">NEC25</strain>
    </source>
</reference>
<reference evidence="2" key="3">
    <citation type="submission" date="2021-10" db="EMBL/GenBank/DDBJ databases">
        <authorList>
            <person name="Mesa V."/>
        </authorList>
    </citation>
    <scope>NUCLEOTIDE SEQUENCE</scope>
    <source>
        <strain evidence="2">CC3_PB</strain>
    </source>
</reference>
<dbReference type="EMBL" id="CAKJVE010000004">
    <property type="protein sequence ID" value="CAG9707188.1"/>
    <property type="molecule type" value="Genomic_DNA"/>
</dbReference>
<dbReference type="PROSITE" id="PS00125">
    <property type="entry name" value="SER_THR_PHOSPHATASE"/>
    <property type="match status" value="1"/>
</dbReference>
<dbReference type="InterPro" id="IPR006186">
    <property type="entry name" value="Ser/Thr-sp_prot-phosphatase"/>
</dbReference>
<sequence length="228" mass="26518">MSKYVMSDIHGCYDAFLSMLNLIKFSDNDALCILGDILDRGEKPLDIVDYIVKHPNISLIRGNHEQLFMNYFISNDEKLWYRNGGFSTHNELKNRGLDYEKKFYNYLKLLPLIRIVDNYILVHAGLDFPDGFNELSLNEFLSNQTEVTCLWGRDNIGHEKQYKNFTMICGHTPVQIIDENIKEMEDVKILHRKGTIYIDCGYCFGKEAGGKLACLRLDDMKEFYIDSL</sequence>
<keyword evidence="2" id="KW-0378">Hydrolase</keyword>
<dbReference type="PANTHER" id="PTHR42850">
    <property type="entry name" value="METALLOPHOSPHOESTERASE"/>
    <property type="match status" value="1"/>
</dbReference>
<evidence type="ECO:0000313" key="3">
    <source>
        <dbReference type="EMBL" id="CAI3612978.1"/>
    </source>
</evidence>
<accession>A0A2A7MID7</accession>
<proteinExistence type="predicted"/>
<evidence type="ECO:0000313" key="7">
    <source>
        <dbReference type="Proteomes" id="UP000431451"/>
    </source>
</evidence>
<dbReference type="Proteomes" id="UP000789738">
    <property type="component" value="Unassembled WGS sequence"/>
</dbReference>
<evidence type="ECO:0000313" key="4">
    <source>
        <dbReference type="EMBL" id="PEG31465.1"/>
    </source>
</evidence>
<dbReference type="Proteomes" id="UP001189143">
    <property type="component" value="Unassembled WGS sequence"/>
</dbReference>
<dbReference type="PANTHER" id="PTHR42850:SF4">
    <property type="entry name" value="ZINC-DEPENDENT ENDOPOLYPHOSPHATASE"/>
    <property type="match status" value="1"/>
</dbReference>
<dbReference type="AlphaFoldDB" id="A0A2A7MID7"/>
<dbReference type="EC" id="3.1.3.16" evidence="2 3"/>
<feature type="domain" description="Serine/threonine specific protein phosphatases" evidence="1">
    <location>
        <begin position="60"/>
        <end position="65"/>
    </location>
</feature>
<evidence type="ECO:0000313" key="2">
    <source>
        <dbReference type="EMBL" id="CAG9707188.1"/>
    </source>
</evidence>
<dbReference type="RefSeq" id="WP_058295620.1">
    <property type="nucleotide sequence ID" value="NZ_CAKJVD010000038.1"/>
</dbReference>
<evidence type="ECO:0000313" key="6">
    <source>
        <dbReference type="Proteomes" id="UP000220840"/>
    </source>
</evidence>
<dbReference type="CDD" id="cd00144">
    <property type="entry name" value="MPP_PPP_family"/>
    <property type="match status" value="1"/>
</dbReference>
<dbReference type="EMBL" id="PDCJ01000001">
    <property type="protein sequence ID" value="PEG31465.1"/>
    <property type="molecule type" value="Genomic_DNA"/>
</dbReference>
<evidence type="ECO:0000259" key="1">
    <source>
        <dbReference type="PROSITE" id="PS00125"/>
    </source>
</evidence>